<feature type="region of interest" description="Disordered" evidence="1">
    <location>
        <begin position="310"/>
        <end position="332"/>
    </location>
</feature>
<dbReference type="PANTHER" id="PTHR12460">
    <property type="entry name" value="CYCLIN-DEPENDENT KINASE INHIBITOR-RELATED PROTEIN"/>
    <property type="match status" value="1"/>
</dbReference>
<feature type="region of interest" description="Disordered" evidence="1">
    <location>
        <begin position="772"/>
        <end position="812"/>
    </location>
</feature>
<dbReference type="InterPro" id="IPR006569">
    <property type="entry name" value="CID_dom"/>
</dbReference>
<feature type="compositionally biased region" description="Pro residues" evidence="1">
    <location>
        <begin position="315"/>
        <end position="326"/>
    </location>
</feature>
<evidence type="ECO:0000259" key="2">
    <source>
        <dbReference type="PROSITE" id="PS51391"/>
    </source>
</evidence>
<dbReference type="SMART" id="SM00582">
    <property type="entry name" value="RPR"/>
    <property type="match status" value="1"/>
</dbReference>
<dbReference type="Pfam" id="PF04818">
    <property type="entry name" value="CID"/>
    <property type="match status" value="1"/>
</dbReference>
<feature type="domain" description="CID" evidence="2">
    <location>
        <begin position="27"/>
        <end position="158"/>
    </location>
</feature>
<feature type="region of interest" description="Disordered" evidence="1">
    <location>
        <begin position="477"/>
        <end position="649"/>
    </location>
</feature>
<dbReference type="InterPro" id="IPR008942">
    <property type="entry name" value="ENTH_VHS"/>
</dbReference>
<name>A0ABP1QWH6_9HEXA</name>
<reference evidence="3 4" key="1">
    <citation type="submission" date="2024-08" db="EMBL/GenBank/DDBJ databases">
        <authorList>
            <person name="Cucini C."/>
            <person name="Frati F."/>
        </authorList>
    </citation>
    <scope>NUCLEOTIDE SEQUENCE [LARGE SCALE GENOMIC DNA]</scope>
</reference>
<feature type="compositionally biased region" description="Low complexity" evidence="1">
    <location>
        <begin position="586"/>
        <end position="600"/>
    </location>
</feature>
<feature type="region of interest" description="Disordered" evidence="1">
    <location>
        <begin position="1"/>
        <end position="30"/>
    </location>
</feature>
<dbReference type="EMBL" id="CAXLJM020000049">
    <property type="protein sequence ID" value="CAL8113014.1"/>
    <property type="molecule type" value="Genomic_DNA"/>
</dbReference>
<evidence type="ECO:0000313" key="4">
    <source>
        <dbReference type="Proteomes" id="UP001642540"/>
    </source>
</evidence>
<dbReference type="PROSITE" id="PS51391">
    <property type="entry name" value="CID"/>
    <property type="match status" value="1"/>
</dbReference>
<keyword evidence="4" id="KW-1185">Reference proteome</keyword>
<dbReference type="SUPFAM" id="SSF48464">
    <property type="entry name" value="ENTH/VHS domain"/>
    <property type="match status" value="1"/>
</dbReference>
<dbReference type="Gene3D" id="1.25.40.90">
    <property type="match status" value="1"/>
</dbReference>
<feature type="compositionally biased region" description="Polar residues" evidence="1">
    <location>
        <begin position="574"/>
        <end position="585"/>
    </location>
</feature>
<dbReference type="CDD" id="cd16981">
    <property type="entry name" value="CID_RPRD_like"/>
    <property type="match status" value="1"/>
</dbReference>
<dbReference type="Proteomes" id="UP001642540">
    <property type="component" value="Unassembled WGS sequence"/>
</dbReference>
<gene>
    <name evidence="3" type="ORF">ODALV1_LOCUS15880</name>
</gene>
<feature type="compositionally biased region" description="Pro residues" evidence="1">
    <location>
        <begin position="493"/>
        <end position="529"/>
    </location>
</feature>
<evidence type="ECO:0000256" key="1">
    <source>
        <dbReference type="SAM" id="MobiDB-lite"/>
    </source>
</evidence>
<evidence type="ECO:0000313" key="3">
    <source>
        <dbReference type="EMBL" id="CAL8113014.1"/>
    </source>
</evidence>
<organism evidence="3 4">
    <name type="scientific">Orchesella dallaii</name>
    <dbReference type="NCBI Taxonomy" id="48710"/>
    <lineage>
        <taxon>Eukaryota</taxon>
        <taxon>Metazoa</taxon>
        <taxon>Ecdysozoa</taxon>
        <taxon>Arthropoda</taxon>
        <taxon>Hexapoda</taxon>
        <taxon>Collembola</taxon>
        <taxon>Entomobryomorpha</taxon>
        <taxon>Entomobryoidea</taxon>
        <taxon>Orchesellidae</taxon>
        <taxon>Orchesellinae</taxon>
        <taxon>Orchesella</taxon>
    </lineage>
</organism>
<feature type="compositionally biased region" description="Gly residues" evidence="1">
    <location>
        <begin position="794"/>
        <end position="812"/>
    </location>
</feature>
<proteinExistence type="predicted"/>
<sequence>MSEHQRDREKKLLKPHALENEEEEDTSSAIDTTLLERRLEGLRDTQESVQGLSLWCQANKRHSTLIIETWLRILRKSPVEKRLTLFYLANDVIQHAKKKNDPTVVNQWAFAVQKATPHVRTPSSVSAAISRIFKIWEERSVYSKDAIADLLSLLNNVPAKDRVAESNKPETYTAPAEKVSAFQPASLISKVKLAYRLKSHLGVTFRSKKYVDMDMESFKTMIKDRTQGLEVIQEISQYLDQLKASEAKLSTEVDERRKIVETAEIALVFYENVRGEAKIVNAAYKNFTTRVMSTKEKVDEKIKAFDEMEGTISPVPSPPAVAPSPPPDEEEFGVRPAHECGGLYTPSTLPVAAASYIEVIHNNTKEIPTNPTSTANADNNLSCNVSVVNTPYTSGASIMNTNPPASQYDSNQLNQYQSMTSIQQLQQAWSTSGMADTYATISMSMPNLNFMQQFQQTSMPIMSTGYGVPLQSPYGNLGYETYQPSQPEHQTAPPLPPPDITSIPLPPGPNPVPPQPPPPLPQDAPPPEQPSMYNTNQPPPPPGNPFEVEYDPMYPQQHMHSNFNEPTGYDPTVIQYNTQTSPANVSPQPRYNPYNNNQSPRGRRLSGPPRPQGKLINSNNTLNSANRYPNNSTSPTGSQIPPLIPDLSPMERFSQSLKNRNSSGNVPESPVSPIGDWSALKDDIPQSPYVQSQNPYYMNNTYGEYGDGQGGQLEGLNGNDGGPTVEPYIPQHANNIFDTSPPPSRGNNRGNMHLNQNRGARGMKHNMNNRGHIRGSNRGGIQNPRGFIGSFRGTRGGGMIRGSGLPRGRGRF</sequence>
<dbReference type="PANTHER" id="PTHR12460:SF40">
    <property type="entry name" value="REGULATION OF NUCLEAR PRE-MRNA DOMAIN-CONTAINING PROTEIN 2"/>
    <property type="match status" value="1"/>
</dbReference>
<accession>A0ABP1QWH6</accession>
<dbReference type="Gene3D" id="6.10.250.2560">
    <property type="match status" value="1"/>
</dbReference>
<feature type="compositionally biased region" description="Polar residues" evidence="1">
    <location>
        <begin position="615"/>
        <end position="639"/>
    </location>
</feature>
<comment type="caution">
    <text evidence="3">The sequence shown here is derived from an EMBL/GenBank/DDBJ whole genome shotgun (WGS) entry which is preliminary data.</text>
</comment>
<protein>
    <recommendedName>
        <fullName evidence="2">CID domain-containing protein</fullName>
    </recommendedName>
</protein>
<feature type="compositionally biased region" description="Basic and acidic residues" evidence="1">
    <location>
        <begin position="1"/>
        <end position="19"/>
    </location>
</feature>